<sequence>MPPSLVHRGFPTGDIVQHVPL</sequence>
<accession>A0A0E9QZ35</accession>
<name>A0A0E9QZ35_ANGAN</name>
<organism evidence="1">
    <name type="scientific">Anguilla anguilla</name>
    <name type="common">European freshwater eel</name>
    <name type="synonym">Muraena anguilla</name>
    <dbReference type="NCBI Taxonomy" id="7936"/>
    <lineage>
        <taxon>Eukaryota</taxon>
        <taxon>Metazoa</taxon>
        <taxon>Chordata</taxon>
        <taxon>Craniata</taxon>
        <taxon>Vertebrata</taxon>
        <taxon>Euteleostomi</taxon>
        <taxon>Actinopterygii</taxon>
        <taxon>Neopterygii</taxon>
        <taxon>Teleostei</taxon>
        <taxon>Anguilliformes</taxon>
        <taxon>Anguillidae</taxon>
        <taxon>Anguilla</taxon>
    </lineage>
</organism>
<dbReference type="AlphaFoldDB" id="A0A0E9QZ35"/>
<proteinExistence type="predicted"/>
<reference evidence="1" key="2">
    <citation type="journal article" date="2015" name="Fish Shellfish Immunol.">
        <title>Early steps in the European eel (Anguilla anguilla)-Vibrio vulnificus interaction in the gills: Role of the RtxA13 toxin.</title>
        <authorList>
            <person name="Callol A."/>
            <person name="Pajuelo D."/>
            <person name="Ebbesson L."/>
            <person name="Teles M."/>
            <person name="MacKenzie S."/>
            <person name="Amaro C."/>
        </authorList>
    </citation>
    <scope>NUCLEOTIDE SEQUENCE</scope>
</reference>
<protein>
    <submittedName>
        <fullName evidence="1">Uncharacterized protein</fullName>
    </submittedName>
</protein>
<dbReference type="EMBL" id="GBXM01087077">
    <property type="protein sequence ID" value="JAH21500.1"/>
    <property type="molecule type" value="Transcribed_RNA"/>
</dbReference>
<evidence type="ECO:0000313" key="1">
    <source>
        <dbReference type="EMBL" id="JAH21500.1"/>
    </source>
</evidence>
<reference evidence="1" key="1">
    <citation type="submission" date="2014-11" db="EMBL/GenBank/DDBJ databases">
        <authorList>
            <person name="Amaro Gonzalez C."/>
        </authorList>
    </citation>
    <scope>NUCLEOTIDE SEQUENCE</scope>
</reference>